<organism evidence="1 2">
    <name type="scientific">Aequorivita ciconiae</name>
    <dbReference type="NCBI Taxonomy" id="2494375"/>
    <lineage>
        <taxon>Bacteria</taxon>
        <taxon>Pseudomonadati</taxon>
        <taxon>Bacteroidota</taxon>
        <taxon>Flavobacteriia</taxon>
        <taxon>Flavobacteriales</taxon>
        <taxon>Flavobacteriaceae</taxon>
        <taxon>Aequorivita</taxon>
    </lineage>
</organism>
<dbReference type="Proteomes" id="UP000285517">
    <property type="component" value="Chromosome"/>
</dbReference>
<dbReference type="EMBL" id="CP034951">
    <property type="protein sequence ID" value="QAA81407.1"/>
    <property type="molecule type" value="Genomic_DNA"/>
</dbReference>
<evidence type="ECO:0000313" key="2">
    <source>
        <dbReference type="Proteomes" id="UP000285517"/>
    </source>
</evidence>
<evidence type="ECO:0000313" key="1">
    <source>
        <dbReference type="EMBL" id="QAA81407.1"/>
    </source>
</evidence>
<keyword evidence="2" id="KW-1185">Reference proteome</keyword>
<dbReference type="KEGG" id="aev:EI546_06540"/>
<accession>A0A410G284</accession>
<dbReference type="OrthoDB" id="1261306at2"/>
<proteinExistence type="predicted"/>
<sequence>MRIVFAILIPLMLLGCKARKMVPKTIEREVKVVVRDTVFKIERDSSRTITLVDCIDGKPVLKKTRETPGKNLKAPKLTLKDSVLTVDCEARAQELLAQWKETHSTEKTEIPVYINELTFWQEVQINLGRALLALALIVTAVQLLKKWL</sequence>
<dbReference type="PROSITE" id="PS51257">
    <property type="entry name" value="PROKAR_LIPOPROTEIN"/>
    <property type="match status" value="1"/>
</dbReference>
<dbReference type="RefSeq" id="WP_128249795.1">
    <property type="nucleotide sequence ID" value="NZ_CP034951.1"/>
</dbReference>
<dbReference type="AlphaFoldDB" id="A0A410G284"/>
<name>A0A410G284_9FLAO</name>
<reference evidence="1 2" key="1">
    <citation type="submission" date="2019-01" db="EMBL/GenBank/DDBJ databases">
        <title>Complete genome sequencing of Aequorivita sp. H23M31.</title>
        <authorList>
            <person name="Bae J.-W."/>
        </authorList>
    </citation>
    <scope>NUCLEOTIDE SEQUENCE [LARGE SCALE GENOMIC DNA]</scope>
    <source>
        <strain evidence="1 2">H23M31</strain>
    </source>
</reference>
<protein>
    <recommendedName>
        <fullName evidence="3">Lipoprotein</fullName>
    </recommendedName>
</protein>
<evidence type="ECO:0008006" key="3">
    <source>
        <dbReference type="Google" id="ProtNLM"/>
    </source>
</evidence>
<gene>
    <name evidence="1" type="ORF">EI546_06540</name>
</gene>